<evidence type="ECO:0000313" key="3">
    <source>
        <dbReference type="Proteomes" id="UP000007350"/>
    </source>
</evidence>
<feature type="compositionally biased region" description="Low complexity" evidence="1">
    <location>
        <begin position="67"/>
        <end position="84"/>
    </location>
</feature>
<keyword evidence="3" id="KW-1185">Reference proteome</keyword>
<feature type="compositionally biased region" description="Basic and acidic residues" evidence="1">
    <location>
        <begin position="143"/>
        <end position="159"/>
    </location>
</feature>
<sequence length="558" mass="63543">MDAEVEETERQTSAVVSPVDKEERQYAVESEADDDPVAIKAKLNATDSNNVPPCEEYPTETPKYSANNKNKNNTNNNRSGSDSSSSRRRRRRRRRNGGGKKKAAEEYPIEKEEEEEEEEVEREGGGTSPQRLKGTNLHLTTSPRKEWKGDARPVKKMESSQKNPRMSPQNVYSAPTISVLRSPEKLTQLYGKVSPTARQKRGPQQQPQQQQQQQQQRLAYVLSMGKNEEDASQTSRGEESGRRGKVRTRTSPDHYKTVYMKTSRTPRRQQTLRPINLDNERGKTLLQEAAQAYNRKADDLPREDEYPVEETQNERVPLLGHTHKSDNNMESDSGEAKVKWIPFSRGVNHLSSMSMVNASSVKKDFIEDNVPSRNECQRRISSQRLLQTRRQNDDFQRCLHELIDLCNSRSEKDMVTSLGFSYACILAGKRRHMLSEMPEVWFMSRRALLLPQHCEVAEQAQETAQFPQRYSNRQHESSAALAENVSGMKKSGGSHDAKGNGLQSVRPVQHEGQDPFAELELDTCEQGRNTDGYKNLESTEELDDVHCEDEKHQELLAG</sequence>
<gene>
    <name evidence="2" type="ORF">MOQ_009486</name>
</gene>
<feature type="compositionally biased region" description="Basic residues" evidence="1">
    <location>
        <begin position="86"/>
        <end position="101"/>
    </location>
</feature>
<feature type="compositionally biased region" description="Low complexity" evidence="1">
    <location>
        <begin position="203"/>
        <end position="216"/>
    </location>
</feature>
<dbReference type="OrthoDB" id="247478at2759"/>
<reference evidence="2 3" key="1">
    <citation type="journal article" date="2012" name="BMC Genomics">
        <title>Comparative genomic analysis of human infective Trypanosoma cruzi lineages with the bat-restricted subspecies T. cruzi marinkellei.</title>
        <authorList>
            <person name="Franzen O."/>
            <person name="Talavera-Lopez C."/>
            <person name="Ochaya S."/>
            <person name="Butler C.E."/>
            <person name="Messenger L.A."/>
            <person name="Lewis M.D."/>
            <person name="Llewellyn M.S."/>
            <person name="Marinkelle C.J."/>
            <person name="Tyler K.M."/>
            <person name="Miles M.A."/>
            <person name="Andersson B."/>
        </authorList>
    </citation>
    <scope>NUCLEOTIDE SEQUENCE [LARGE SCALE GENOMIC DNA]</scope>
    <source>
        <strain evidence="2 3">B7</strain>
    </source>
</reference>
<evidence type="ECO:0000256" key="1">
    <source>
        <dbReference type="SAM" id="MobiDB-lite"/>
    </source>
</evidence>
<feature type="region of interest" description="Disordered" evidence="1">
    <location>
        <begin position="1"/>
        <end position="252"/>
    </location>
</feature>
<name>K2MWP5_TRYCR</name>
<dbReference type="Proteomes" id="UP000007350">
    <property type="component" value="Unassembled WGS sequence"/>
</dbReference>
<dbReference type="EMBL" id="AHKC01019778">
    <property type="protein sequence ID" value="EKF26806.1"/>
    <property type="molecule type" value="Genomic_DNA"/>
</dbReference>
<proteinExistence type="predicted"/>
<feature type="compositionally biased region" description="Polar residues" evidence="1">
    <location>
        <begin position="160"/>
        <end position="176"/>
    </location>
</feature>
<feature type="region of interest" description="Disordered" evidence="1">
    <location>
        <begin position="485"/>
        <end position="558"/>
    </location>
</feature>
<feature type="compositionally biased region" description="Acidic residues" evidence="1">
    <location>
        <begin position="111"/>
        <end position="121"/>
    </location>
</feature>
<feature type="compositionally biased region" description="Basic and acidic residues" evidence="1">
    <location>
        <begin position="544"/>
        <end position="558"/>
    </location>
</feature>
<dbReference type="AlphaFoldDB" id="K2MWP5"/>
<accession>K2MWP5</accession>
<organism evidence="2 3">
    <name type="scientific">Trypanosoma cruzi marinkellei</name>
    <dbReference type="NCBI Taxonomy" id="85056"/>
    <lineage>
        <taxon>Eukaryota</taxon>
        <taxon>Discoba</taxon>
        <taxon>Euglenozoa</taxon>
        <taxon>Kinetoplastea</taxon>
        <taxon>Metakinetoplastina</taxon>
        <taxon>Trypanosomatida</taxon>
        <taxon>Trypanosomatidae</taxon>
        <taxon>Trypanosoma</taxon>
        <taxon>Schizotrypanum</taxon>
    </lineage>
</organism>
<evidence type="ECO:0000313" key="2">
    <source>
        <dbReference type="EMBL" id="EKF26806.1"/>
    </source>
</evidence>
<protein>
    <submittedName>
        <fullName evidence="2">Uncharacterized protein</fullName>
    </submittedName>
</protein>
<comment type="caution">
    <text evidence="2">The sequence shown here is derived from an EMBL/GenBank/DDBJ whole genome shotgun (WGS) entry which is preliminary data.</text>
</comment>